<reference evidence="2" key="2">
    <citation type="submission" date="2020-11" db="EMBL/GenBank/DDBJ databases">
        <authorList>
            <consortium name="DOE Joint Genome Institute"/>
            <person name="Kuo A."/>
            <person name="Miyauchi S."/>
            <person name="Kiss E."/>
            <person name="Drula E."/>
            <person name="Kohler A."/>
            <person name="Sanchez-Garcia M."/>
            <person name="Andreopoulos B."/>
            <person name="Barry K.W."/>
            <person name="Bonito G."/>
            <person name="Buee M."/>
            <person name="Carver A."/>
            <person name="Chen C."/>
            <person name="Cichocki N."/>
            <person name="Clum A."/>
            <person name="Culley D."/>
            <person name="Crous P.W."/>
            <person name="Fauchery L."/>
            <person name="Girlanda M."/>
            <person name="Hayes R."/>
            <person name="Keri Z."/>
            <person name="Labutti K."/>
            <person name="Lipzen A."/>
            <person name="Lombard V."/>
            <person name="Magnuson J."/>
            <person name="Maillard F."/>
            <person name="Morin E."/>
            <person name="Murat C."/>
            <person name="Nolan M."/>
            <person name="Ohm R."/>
            <person name="Pangilinan J."/>
            <person name="Pereira M."/>
            <person name="Perotto S."/>
            <person name="Peter M."/>
            <person name="Riley R."/>
            <person name="Sitrit Y."/>
            <person name="Stielow B."/>
            <person name="Szollosi G."/>
            <person name="Zifcakova L."/>
            <person name="Stursova M."/>
            <person name="Spatafora J.W."/>
            <person name="Tedersoo L."/>
            <person name="Vaario L.-M."/>
            <person name="Yamada A."/>
            <person name="Yan M."/>
            <person name="Wang P."/>
            <person name="Xu J."/>
            <person name="Bruns T."/>
            <person name="Baldrian P."/>
            <person name="Vilgalys R."/>
            <person name="Henrissat B."/>
            <person name="Grigoriev I.V."/>
            <person name="Hibbett D."/>
            <person name="Nagy L.G."/>
            <person name="Martin F.M."/>
        </authorList>
    </citation>
    <scope>NUCLEOTIDE SEQUENCE</scope>
    <source>
        <strain evidence="2">UH-Tt-Lm1</strain>
    </source>
</reference>
<accession>A0A9P6H167</accession>
<evidence type="ECO:0000256" key="1">
    <source>
        <dbReference type="SAM" id="MobiDB-lite"/>
    </source>
</evidence>
<evidence type="ECO:0000313" key="3">
    <source>
        <dbReference type="Proteomes" id="UP000736335"/>
    </source>
</evidence>
<dbReference type="EMBL" id="WIUZ02000064">
    <property type="protein sequence ID" value="KAF9777228.1"/>
    <property type="molecule type" value="Genomic_DNA"/>
</dbReference>
<dbReference type="AlphaFoldDB" id="A0A9P6H167"/>
<evidence type="ECO:0000313" key="2">
    <source>
        <dbReference type="EMBL" id="KAF9777228.1"/>
    </source>
</evidence>
<feature type="region of interest" description="Disordered" evidence="1">
    <location>
        <begin position="347"/>
        <end position="366"/>
    </location>
</feature>
<gene>
    <name evidence="2" type="ORF">BJ322DRAFT_1025874</name>
</gene>
<reference evidence="2" key="1">
    <citation type="journal article" date="2020" name="Nat. Commun.">
        <title>Large-scale genome sequencing of mycorrhizal fungi provides insights into the early evolution of symbiotic traits.</title>
        <authorList>
            <person name="Miyauchi S."/>
            <person name="Kiss E."/>
            <person name="Kuo A."/>
            <person name="Drula E."/>
            <person name="Kohler A."/>
            <person name="Sanchez-Garcia M."/>
            <person name="Morin E."/>
            <person name="Andreopoulos B."/>
            <person name="Barry K.W."/>
            <person name="Bonito G."/>
            <person name="Buee M."/>
            <person name="Carver A."/>
            <person name="Chen C."/>
            <person name="Cichocki N."/>
            <person name="Clum A."/>
            <person name="Culley D."/>
            <person name="Crous P.W."/>
            <person name="Fauchery L."/>
            <person name="Girlanda M."/>
            <person name="Hayes R.D."/>
            <person name="Keri Z."/>
            <person name="LaButti K."/>
            <person name="Lipzen A."/>
            <person name="Lombard V."/>
            <person name="Magnuson J."/>
            <person name="Maillard F."/>
            <person name="Murat C."/>
            <person name="Nolan M."/>
            <person name="Ohm R.A."/>
            <person name="Pangilinan J."/>
            <person name="Pereira M.F."/>
            <person name="Perotto S."/>
            <person name="Peter M."/>
            <person name="Pfister S."/>
            <person name="Riley R."/>
            <person name="Sitrit Y."/>
            <person name="Stielow J.B."/>
            <person name="Szollosi G."/>
            <person name="Zifcakova L."/>
            <person name="Stursova M."/>
            <person name="Spatafora J.W."/>
            <person name="Tedersoo L."/>
            <person name="Vaario L.M."/>
            <person name="Yamada A."/>
            <person name="Yan M."/>
            <person name="Wang P."/>
            <person name="Xu J."/>
            <person name="Bruns T."/>
            <person name="Baldrian P."/>
            <person name="Vilgalys R."/>
            <person name="Dunand C."/>
            <person name="Henrissat B."/>
            <person name="Grigoriev I.V."/>
            <person name="Hibbett D."/>
            <person name="Nagy L.G."/>
            <person name="Martin F.M."/>
        </authorList>
    </citation>
    <scope>NUCLEOTIDE SEQUENCE</scope>
    <source>
        <strain evidence="2">UH-Tt-Lm1</strain>
    </source>
</reference>
<dbReference type="Proteomes" id="UP000736335">
    <property type="component" value="Unassembled WGS sequence"/>
</dbReference>
<sequence length="366" mass="39235">MPSSLSLLHSSCASCRVTGPVANATGLCIRHESPRGVSFTEPSCKRDGFLDAAPSSFTLNGQNPTPPPARFCAQPSTSNTPRKLELAYVCARRWCLTKDQVDSRNHEESPACLPPQEAGAFMLLCLRWCLGLRSRQWFVLVSSFPLSSCASCHVAGPVANATGLCIWYEPPRGVSFTEPSCKRDGFLDLAPSSFLRVVLLYHMPSSLSLLHSSCASCRVTGPAANATGLCIRHESPRGVSFTEPSCKRDGFLDLAPSSFLRVVLLYHMPSSLSLLHSSCASCRVTGPAANATGLCIRHESPRGVSFTEPSCKRDGFLDAAPSSFKLNGQNPTPARFCAQSPARLTPPGSWSSHMSALEGGVSQKTK</sequence>
<comment type="caution">
    <text evidence="2">The sequence shown here is derived from an EMBL/GenBank/DDBJ whole genome shotgun (WGS) entry which is preliminary data.</text>
</comment>
<name>A0A9P6H167_9AGAM</name>
<organism evidence="2 3">
    <name type="scientific">Thelephora terrestris</name>
    <dbReference type="NCBI Taxonomy" id="56493"/>
    <lineage>
        <taxon>Eukaryota</taxon>
        <taxon>Fungi</taxon>
        <taxon>Dikarya</taxon>
        <taxon>Basidiomycota</taxon>
        <taxon>Agaricomycotina</taxon>
        <taxon>Agaricomycetes</taxon>
        <taxon>Thelephorales</taxon>
        <taxon>Thelephoraceae</taxon>
        <taxon>Thelephora</taxon>
    </lineage>
</organism>
<proteinExistence type="predicted"/>
<keyword evidence="3" id="KW-1185">Reference proteome</keyword>
<protein>
    <submittedName>
        <fullName evidence="2">Uncharacterized protein</fullName>
    </submittedName>
</protein>